<evidence type="ECO:0000313" key="3">
    <source>
        <dbReference type="Proteomes" id="UP001161017"/>
    </source>
</evidence>
<protein>
    <submittedName>
        <fullName evidence="2">Vacuolar protein sorting-associated protein 11</fullName>
    </submittedName>
</protein>
<feature type="compositionally biased region" description="Polar residues" evidence="1">
    <location>
        <begin position="688"/>
        <end position="700"/>
    </location>
</feature>
<feature type="region of interest" description="Disordered" evidence="1">
    <location>
        <begin position="952"/>
        <end position="991"/>
    </location>
</feature>
<dbReference type="EMBL" id="JAPUFD010000003">
    <property type="protein sequence ID" value="MDI1486610.1"/>
    <property type="molecule type" value="Genomic_DNA"/>
</dbReference>
<sequence>MSRSFPLPNFNTLQDETAACRPEDVIYSGSEEEAPTGEERARKRRRMVQAGLEYLEGEEPFILTASLRGPFDRGWVNPWARVRTVSRNRETRRRKHAVKQETLEDAQAVQTVVIPDTEEKQIKVEHVAAFHQHGSPMTAAPPSALDRQTSVFTGNRDSRNSRKEASSQDPRQADWLKRDRASRIAKATRHTSPSSRMPALPSGSRMPQKDQIEARAFNPSGSVHIHSNEPMTARKNPKVSPLKSAPPRHPRTSGSKQGRTQEGKIISDNTDDIEDDDGTTLDAIQQVSHVSEENKTLSATRPSETRQKNLTKGRERGDDTSRAQDQSSRVQPSRGPPRNERVVSSHEHKDQPNERARSGHLKPAKSDRRRLSSRAVPPSTYQPEFEYQVSKKSNSVPSNSSTPFESALEHISSPSDNEPLSKDHTRATKTRRAKHDNVSNAAARPGDPKATVKPSGVRRLVCTPNGGPSVQRSRSPSQDSVKSHIQVNEGPRLSGPEEVVTIKTSTKSSDMPQAKNEKSKESTGFLPEAQIVPDPLRARQLVSEPSTDMLETDKKSIVAMEYNEEDSYADLATQAAMEKARQRFNNDELIADLKTPNRDINEQIPRSKSSKLADVHAGIDWHELRNQKDNAAPMDTQAMIDGMSPFGLMTSKKRSPVKAAKSPLKHSPTAQSPTSPVSLNAPIAFPQYSPSMDTSPSNSEPPKGPTLPPYHYSPPAATSSKIDPSTKSQRQAPQSHAHPESSTKTPTLSALTSFSINPNGTLTETSAIQDGQQAEPLLIADESYATLPEISFSNTAISHAHPDARPSAEGKVTENGRKPLSNGTPKSSAESGGNDRSDLTKNGIPRSSIDQASGKRLSNGTPKKSKTSPSKSAHWTSGSNNSIPKSSGQSQPFPSPLDSPLSGKKTRSATTFAFGDGSSVTRNDEDMEAALEDAGNFLGSWSVDADLRRGGFNPINQGKRSDGTGRAYAGGDTKKEKGILSKSKGRERRSK</sequence>
<keyword evidence="3" id="KW-1185">Reference proteome</keyword>
<feature type="region of interest" description="Disordered" evidence="1">
    <location>
        <begin position="152"/>
        <end position="535"/>
    </location>
</feature>
<feature type="compositionally biased region" description="Acidic residues" evidence="1">
    <location>
        <begin position="269"/>
        <end position="279"/>
    </location>
</feature>
<evidence type="ECO:0000313" key="2">
    <source>
        <dbReference type="EMBL" id="MDI1486610.1"/>
    </source>
</evidence>
<feature type="compositionally biased region" description="Polar residues" evidence="1">
    <location>
        <begin position="848"/>
        <end position="860"/>
    </location>
</feature>
<evidence type="ECO:0000256" key="1">
    <source>
        <dbReference type="SAM" id="MobiDB-lite"/>
    </source>
</evidence>
<organism evidence="2 3">
    <name type="scientific">Ramalina farinacea</name>
    <dbReference type="NCBI Taxonomy" id="258253"/>
    <lineage>
        <taxon>Eukaryota</taxon>
        <taxon>Fungi</taxon>
        <taxon>Dikarya</taxon>
        <taxon>Ascomycota</taxon>
        <taxon>Pezizomycotina</taxon>
        <taxon>Lecanoromycetes</taxon>
        <taxon>OSLEUM clade</taxon>
        <taxon>Lecanoromycetidae</taxon>
        <taxon>Lecanorales</taxon>
        <taxon>Lecanorineae</taxon>
        <taxon>Ramalinaceae</taxon>
        <taxon>Ramalina</taxon>
    </lineage>
</organism>
<proteinExistence type="predicted"/>
<feature type="compositionally biased region" description="Basic and acidic residues" evidence="1">
    <location>
        <begin position="800"/>
        <end position="817"/>
    </location>
</feature>
<feature type="compositionally biased region" description="Polar residues" evidence="1">
    <location>
        <begin position="821"/>
        <end position="831"/>
    </location>
</feature>
<feature type="region of interest" description="Disordered" evidence="1">
    <location>
        <begin position="796"/>
        <end position="925"/>
    </location>
</feature>
<feature type="region of interest" description="Disordered" evidence="1">
    <location>
        <begin position="642"/>
        <end position="769"/>
    </location>
</feature>
<gene>
    <name evidence="2" type="primary">VPS11_2</name>
    <name evidence="2" type="ORF">OHK93_005842</name>
</gene>
<reference evidence="2" key="1">
    <citation type="journal article" date="2023" name="Genome Biol. Evol.">
        <title>First Whole Genome Sequence and Flow Cytometry Genome Size Data for the Lichen-Forming Fungus Ramalina farinacea (Ascomycota).</title>
        <authorList>
            <person name="Llewellyn T."/>
            <person name="Mian S."/>
            <person name="Hill R."/>
            <person name="Leitch I.J."/>
            <person name="Gaya E."/>
        </authorList>
    </citation>
    <scope>NUCLEOTIDE SEQUENCE</scope>
    <source>
        <strain evidence="2">LIQ254RAFAR</strain>
    </source>
</reference>
<feature type="compositionally biased region" description="Polar residues" evidence="1">
    <location>
        <begin position="668"/>
        <end position="678"/>
    </location>
</feature>
<feature type="compositionally biased region" description="Basic and acidic residues" evidence="1">
    <location>
        <begin position="156"/>
        <end position="182"/>
    </location>
</feature>
<accession>A0AA43QHG4</accession>
<feature type="compositionally biased region" description="Polar residues" evidence="1">
    <location>
        <begin position="716"/>
        <end position="769"/>
    </location>
</feature>
<feature type="compositionally biased region" description="Basic and acidic residues" evidence="1">
    <location>
        <begin position="303"/>
        <end position="322"/>
    </location>
</feature>
<feature type="compositionally biased region" description="Basic and acidic residues" evidence="1">
    <location>
        <begin position="337"/>
        <end position="357"/>
    </location>
</feature>
<feature type="compositionally biased region" description="Polar residues" evidence="1">
    <location>
        <begin position="502"/>
        <end position="511"/>
    </location>
</feature>
<name>A0AA43QHG4_9LECA</name>
<feature type="compositionally biased region" description="Polar residues" evidence="1">
    <location>
        <begin position="466"/>
        <end position="486"/>
    </location>
</feature>
<comment type="caution">
    <text evidence="2">The sequence shown here is derived from an EMBL/GenBank/DDBJ whole genome shotgun (WGS) entry which is preliminary data.</text>
</comment>
<dbReference type="AlphaFoldDB" id="A0AA43QHG4"/>
<feature type="compositionally biased region" description="Low complexity" evidence="1">
    <location>
        <begin position="390"/>
        <end position="403"/>
    </location>
</feature>
<dbReference type="Proteomes" id="UP001161017">
    <property type="component" value="Unassembled WGS sequence"/>
</dbReference>
<feature type="compositionally biased region" description="Polar residues" evidence="1">
    <location>
        <begin position="873"/>
        <end position="892"/>
    </location>
</feature>
<feature type="compositionally biased region" description="Pro residues" evidence="1">
    <location>
        <begin position="702"/>
        <end position="712"/>
    </location>
</feature>